<dbReference type="InParanoid" id="A0A4R6QLZ3"/>
<dbReference type="RefSeq" id="WP_133702080.1">
    <property type="nucleotide sequence ID" value="NZ_SNXS01000004.1"/>
</dbReference>
<feature type="transmembrane region" description="Helical" evidence="6">
    <location>
        <begin position="147"/>
        <end position="174"/>
    </location>
</feature>
<keyword evidence="4 6" id="KW-1133">Transmembrane helix</keyword>
<dbReference type="OrthoDB" id="9797028at2"/>
<feature type="transmembrane region" description="Helical" evidence="6">
    <location>
        <begin position="102"/>
        <end position="120"/>
    </location>
</feature>
<evidence type="ECO:0000313" key="8">
    <source>
        <dbReference type="Proteomes" id="UP000295361"/>
    </source>
</evidence>
<keyword evidence="8" id="KW-1185">Reference proteome</keyword>
<evidence type="ECO:0000256" key="5">
    <source>
        <dbReference type="ARBA" id="ARBA00023136"/>
    </source>
</evidence>
<keyword evidence="2" id="KW-1003">Cell membrane</keyword>
<dbReference type="Proteomes" id="UP000295361">
    <property type="component" value="Unassembled WGS sequence"/>
</dbReference>
<name>A0A4R6QLZ3_9BURK</name>
<evidence type="ECO:0000256" key="6">
    <source>
        <dbReference type="SAM" id="Phobius"/>
    </source>
</evidence>
<evidence type="ECO:0000313" key="7">
    <source>
        <dbReference type="EMBL" id="TDP64262.1"/>
    </source>
</evidence>
<dbReference type="AlphaFoldDB" id="A0A4R6QLZ3"/>
<evidence type="ECO:0000256" key="4">
    <source>
        <dbReference type="ARBA" id="ARBA00022989"/>
    </source>
</evidence>
<dbReference type="PANTHER" id="PTHR30213:SF1">
    <property type="entry name" value="INNER MEMBRANE PROTEIN YHJD"/>
    <property type="match status" value="1"/>
</dbReference>
<feature type="transmembrane region" description="Helical" evidence="6">
    <location>
        <begin position="35"/>
        <end position="58"/>
    </location>
</feature>
<evidence type="ECO:0000256" key="3">
    <source>
        <dbReference type="ARBA" id="ARBA00022692"/>
    </source>
</evidence>
<reference evidence="7 8" key="1">
    <citation type="submission" date="2019-03" db="EMBL/GenBank/DDBJ databases">
        <title>Genomic Encyclopedia of Type Strains, Phase IV (KMG-IV): sequencing the most valuable type-strain genomes for metagenomic binning, comparative biology and taxonomic classification.</title>
        <authorList>
            <person name="Goeker M."/>
        </authorList>
    </citation>
    <scope>NUCLEOTIDE SEQUENCE [LARGE SCALE GENOMIC DNA]</scope>
    <source>
        <strain evidence="7 8">DSM 16998</strain>
    </source>
</reference>
<dbReference type="InterPro" id="IPR017039">
    <property type="entry name" value="Virul_fac_BrkB"/>
</dbReference>
<comment type="caution">
    <text evidence="7">The sequence shown here is derived from an EMBL/GenBank/DDBJ whole genome shotgun (WGS) entry which is preliminary data.</text>
</comment>
<comment type="subcellular location">
    <subcellularLocation>
        <location evidence="1">Cell membrane</location>
        <topology evidence="1">Multi-pass membrane protein</topology>
    </subcellularLocation>
</comment>
<dbReference type="EMBL" id="SNXS01000004">
    <property type="protein sequence ID" value="TDP64262.1"/>
    <property type="molecule type" value="Genomic_DNA"/>
</dbReference>
<dbReference type="PIRSF" id="PIRSF035875">
    <property type="entry name" value="RNase_BN"/>
    <property type="match status" value="1"/>
</dbReference>
<evidence type="ECO:0000256" key="2">
    <source>
        <dbReference type="ARBA" id="ARBA00022475"/>
    </source>
</evidence>
<dbReference type="PANTHER" id="PTHR30213">
    <property type="entry name" value="INNER MEMBRANE PROTEIN YHJD"/>
    <property type="match status" value="1"/>
</dbReference>
<keyword evidence="5 6" id="KW-0472">Membrane</keyword>
<feature type="transmembrane region" description="Helical" evidence="6">
    <location>
        <begin position="259"/>
        <end position="281"/>
    </location>
</feature>
<organism evidence="7 8">
    <name type="scientific">Roseateles toxinivorans</name>
    <dbReference type="NCBI Taxonomy" id="270368"/>
    <lineage>
        <taxon>Bacteria</taxon>
        <taxon>Pseudomonadati</taxon>
        <taxon>Pseudomonadota</taxon>
        <taxon>Betaproteobacteria</taxon>
        <taxon>Burkholderiales</taxon>
        <taxon>Sphaerotilaceae</taxon>
        <taxon>Roseateles</taxon>
    </lineage>
</organism>
<evidence type="ECO:0000256" key="1">
    <source>
        <dbReference type="ARBA" id="ARBA00004651"/>
    </source>
</evidence>
<accession>A0A4R6QLZ3</accession>
<protein>
    <submittedName>
        <fullName evidence="7">Membrane protein</fullName>
    </submittedName>
</protein>
<proteinExistence type="predicted"/>
<sequence length="300" mass="31631">MLDRVSADAVHAYRIAGLALERFASVNGMRSGAAVAFYAAFSMAPLLVVLTGLLVWLLGDAQAQAALLGSVRQLLGEQEALTLQAMLLERPALTLSLGSGALASWVALATTLLGSTGVFVELRSSLQNMLDEAEPPFGWRYLLQARLIAVGVVLGCGFLLAIAMVLQGLALVGLNGMAARWPLLAPLLAGAELGWSWLVITALFTVMLRWLPDGRLRWRWALGGALLAASLFMLGRWGISLYVAGTASKSALGAASSFAALLVWIYWSSQIFLLGAAWAVALRDSALAGRTAPTPLRAAG</sequence>
<feature type="transmembrane region" description="Helical" evidence="6">
    <location>
        <begin position="218"/>
        <end position="239"/>
    </location>
</feature>
<gene>
    <name evidence="7" type="ORF">DES47_104551</name>
</gene>
<dbReference type="GO" id="GO:0005886">
    <property type="term" value="C:plasma membrane"/>
    <property type="evidence" value="ECO:0007669"/>
    <property type="project" value="UniProtKB-SubCell"/>
</dbReference>
<keyword evidence="3 6" id="KW-0812">Transmembrane</keyword>
<feature type="transmembrane region" description="Helical" evidence="6">
    <location>
        <begin position="194"/>
        <end position="211"/>
    </location>
</feature>
<dbReference type="Pfam" id="PF03631">
    <property type="entry name" value="Virul_fac_BrkB"/>
    <property type="match status" value="1"/>
</dbReference>